<evidence type="ECO:0000256" key="6">
    <source>
        <dbReference type="ARBA" id="ARBA00023145"/>
    </source>
</evidence>
<feature type="chain" id="PRO_5017642529" description="Glutathione hydrolase proenzyme" evidence="12">
    <location>
        <begin position="23"/>
        <end position="565"/>
    </location>
</feature>
<dbReference type="GO" id="GO:0103068">
    <property type="term" value="F:leukotriene C4 gamma-glutamyl transferase activity"/>
    <property type="evidence" value="ECO:0007669"/>
    <property type="project" value="UniProtKB-EC"/>
</dbReference>
<dbReference type="Pfam" id="PF01019">
    <property type="entry name" value="G_glu_transpept"/>
    <property type="match status" value="1"/>
</dbReference>
<keyword evidence="14" id="KW-1185">Reference proteome</keyword>
<organism evidence="13 14">
    <name type="scientific">Marinoscillum furvescens DSM 4134</name>
    <dbReference type="NCBI Taxonomy" id="1122208"/>
    <lineage>
        <taxon>Bacteria</taxon>
        <taxon>Pseudomonadati</taxon>
        <taxon>Bacteroidota</taxon>
        <taxon>Cytophagia</taxon>
        <taxon>Cytophagales</taxon>
        <taxon>Reichenbachiellaceae</taxon>
        <taxon>Marinoscillum</taxon>
    </lineage>
</organism>
<dbReference type="Gene3D" id="1.10.246.130">
    <property type="match status" value="1"/>
</dbReference>
<comment type="catalytic activity">
    <reaction evidence="8 11">
        <text>an N-terminal (5-L-glutamyl)-[peptide] + an alpha-amino acid = 5-L-glutamyl amino acid + an N-terminal L-alpha-aminoacyl-[peptide]</text>
        <dbReference type="Rhea" id="RHEA:23904"/>
        <dbReference type="Rhea" id="RHEA-COMP:9780"/>
        <dbReference type="Rhea" id="RHEA-COMP:9795"/>
        <dbReference type="ChEBI" id="CHEBI:77644"/>
        <dbReference type="ChEBI" id="CHEBI:78597"/>
        <dbReference type="ChEBI" id="CHEBI:78599"/>
        <dbReference type="ChEBI" id="CHEBI:78608"/>
        <dbReference type="EC" id="2.3.2.2"/>
    </reaction>
</comment>
<feature type="binding site" evidence="10">
    <location>
        <position position="418"/>
    </location>
    <ligand>
        <name>L-glutamate</name>
        <dbReference type="ChEBI" id="CHEBI:29985"/>
    </ligand>
</feature>
<dbReference type="GO" id="GO:0006751">
    <property type="term" value="P:glutathione catabolic process"/>
    <property type="evidence" value="ECO:0007669"/>
    <property type="project" value="UniProtKB-UniRule"/>
</dbReference>
<evidence type="ECO:0000256" key="11">
    <source>
        <dbReference type="RuleBase" id="RU368036"/>
    </source>
</evidence>
<evidence type="ECO:0000313" key="14">
    <source>
        <dbReference type="Proteomes" id="UP000256779"/>
    </source>
</evidence>
<gene>
    <name evidence="13" type="ORF">C7460_117107</name>
</gene>
<comment type="catalytic activity">
    <reaction evidence="2 11">
        <text>glutathione + H2O = L-cysteinylglycine + L-glutamate</text>
        <dbReference type="Rhea" id="RHEA:28807"/>
        <dbReference type="ChEBI" id="CHEBI:15377"/>
        <dbReference type="ChEBI" id="CHEBI:29985"/>
        <dbReference type="ChEBI" id="CHEBI:57925"/>
        <dbReference type="ChEBI" id="CHEBI:61694"/>
        <dbReference type="EC" id="3.4.19.13"/>
    </reaction>
</comment>
<feature type="binding site" evidence="10">
    <location>
        <begin position="447"/>
        <end position="448"/>
    </location>
    <ligand>
        <name>L-glutamate</name>
        <dbReference type="ChEBI" id="CHEBI:29985"/>
    </ligand>
</feature>
<keyword evidence="7 11" id="KW-0012">Acyltransferase</keyword>
<feature type="binding site" evidence="10">
    <location>
        <position position="102"/>
    </location>
    <ligand>
        <name>L-glutamate</name>
        <dbReference type="ChEBI" id="CHEBI:29985"/>
    </ligand>
</feature>
<dbReference type="EC" id="2.3.2.2" evidence="11"/>
<feature type="binding site" evidence="10">
    <location>
        <position position="469"/>
    </location>
    <ligand>
        <name>L-glutamate</name>
        <dbReference type="ChEBI" id="CHEBI:29985"/>
    </ligand>
</feature>
<evidence type="ECO:0000256" key="2">
    <source>
        <dbReference type="ARBA" id="ARBA00001089"/>
    </source>
</evidence>
<protein>
    <recommendedName>
        <fullName evidence="11">Glutathione hydrolase proenzyme</fullName>
        <ecNumber evidence="11">2.3.2.2</ecNumber>
        <ecNumber evidence="11">3.4.19.13</ecNumber>
    </recommendedName>
    <component>
        <recommendedName>
            <fullName evidence="11">Glutathione hydrolase large chain</fullName>
        </recommendedName>
    </component>
    <component>
        <recommendedName>
            <fullName evidence="11">Glutathione hydrolase small chain</fullName>
        </recommendedName>
    </component>
</protein>
<dbReference type="Proteomes" id="UP000256779">
    <property type="component" value="Unassembled WGS sequence"/>
</dbReference>
<comment type="caution">
    <text evidence="13">The sequence shown here is derived from an EMBL/GenBank/DDBJ whole genome shotgun (WGS) entry which is preliminary data.</text>
</comment>
<dbReference type="NCBIfam" id="TIGR00066">
    <property type="entry name" value="g_glut_trans"/>
    <property type="match status" value="1"/>
</dbReference>
<dbReference type="PRINTS" id="PR01210">
    <property type="entry name" value="GGTRANSPTASE"/>
</dbReference>
<accession>A0A3D9L1P7</accession>
<keyword evidence="4 11" id="KW-0808">Transferase</keyword>
<evidence type="ECO:0000256" key="4">
    <source>
        <dbReference type="ARBA" id="ARBA00022679"/>
    </source>
</evidence>
<dbReference type="Gene3D" id="3.60.20.40">
    <property type="match status" value="1"/>
</dbReference>
<dbReference type="RefSeq" id="WP_115869292.1">
    <property type="nucleotide sequence ID" value="NZ_QREG01000017.1"/>
</dbReference>
<dbReference type="InterPro" id="IPR000101">
    <property type="entry name" value="GGT_peptidase"/>
</dbReference>
<keyword evidence="11" id="KW-0317">Glutathione biosynthesis</keyword>
<dbReference type="InterPro" id="IPR043138">
    <property type="entry name" value="GGT_lsub"/>
</dbReference>
<dbReference type="InterPro" id="IPR043137">
    <property type="entry name" value="GGT_ssub_C"/>
</dbReference>
<dbReference type="EC" id="3.4.19.13" evidence="11"/>
<reference evidence="13 14" key="1">
    <citation type="submission" date="2018-07" db="EMBL/GenBank/DDBJ databases">
        <title>Genomic Encyclopedia of Type Strains, Phase IV (KMG-IV): sequencing the most valuable type-strain genomes for metagenomic binning, comparative biology and taxonomic classification.</title>
        <authorList>
            <person name="Goeker M."/>
        </authorList>
    </citation>
    <scope>NUCLEOTIDE SEQUENCE [LARGE SCALE GENOMIC DNA]</scope>
    <source>
        <strain evidence="13 14">DSM 4134</strain>
    </source>
</reference>
<dbReference type="OrthoDB" id="9781342at2"/>
<feature type="active site" description="Nucleophile" evidence="9">
    <location>
        <position position="376"/>
    </location>
</feature>
<evidence type="ECO:0000256" key="8">
    <source>
        <dbReference type="ARBA" id="ARBA00047417"/>
    </source>
</evidence>
<sequence>MKINPLLLLGLVIVLLVGCQPASENTTTNRGALGDSAMIVTAHPIATQVGLSVLKAGGNVVDAAVASHFALTVVYPRAGNIGGGGFAVLRMADGVVDGLDFREKAPMTAHRTMYQNEQGEVNPELSTLGHMAVGVPGSVAGMWQLHQKYGSMEWAKLVQPAIDIAFEGHRITEDEAATLNEKQEDFIQGNTHTPWVVKEGGWSAGDPVNQPQLAATLSFIRDSGRDGFYTGIVASQIVDEMKTANGLITHEDLQAYEAIWRKPLITSYKEHTIIGMAPPSSGGVAVAQLLQGAEQLQLTQHPHNSVQAVHLMAELERRVFADRAEYLGDPDFTNVPVSTLTSPAYNEERFGTIALDKATPSDQVAAGEAMAESTETTHYSIVDKYGNALAVTTTLNGNYGSKVMVKGAGFFLNNEMDDFSAKPGVPNMFGLVGAEANAIAPQKRMLSSMTPTIVTTDGELRAVVGTPGGATIITSVFQTILNILDYNMTMQDAVAAKKIHHQWLPDRILVEKGALDQKQISTLEEMGHNIEFREKIGRTDCILVLENGQLEGGADPRGDDYAEGF</sequence>
<evidence type="ECO:0000256" key="1">
    <source>
        <dbReference type="ARBA" id="ARBA00001049"/>
    </source>
</evidence>
<comment type="similarity">
    <text evidence="3 11">Belongs to the gamma-glutamyltransferase family.</text>
</comment>
<dbReference type="AlphaFoldDB" id="A0A3D9L1P7"/>
<comment type="subunit">
    <text evidence="11">This enzyme consists of two polypeptide chains, which are synthesized in precursor form from a single polypeptide.</text>
</comment>
<dbReference type="SUPFAM" id="SSF56235">
    <property type="entry name" value="N-terminal nucleophile aminohydrolases (Ntn hydrolases)"/>
    <property type="match status" value="1"/>
</dbReference>
<evidence type="ECO:0000256" key="10">
    <source>
        <dbReference type="PIRSR" id="PIRSR600101-2"/>
    </source>
</evidence>
<comment type="PTM">
    <text evidence="11">Cleaved by autocatalysis into a large and a small subunit.</text>
</comment>
<feature type="signal peptide" evidence="12">
    <location>
        <begin position="1"/>
        <end position="22"/>
    </location>
</feature>
<evidence type="ECO:0000313" key="13">
    <source>
        <dbReference type="EMBL" id="RED95657.1"/>
    </source>
</evidence>
<feature type="binding site" evidence="10">
    <location>
        <begin position="394"/>
        <end position="396"/>
    </location>
    <ligand>
        <name>L-glutamate</name>
        <dbReference type="ChEBI" id="CHEBI:29985"/>
    </ligand>
</feature>
<dbReference type="EMBL" id="QREG01000017">
    <property type="protein sequence ID" value="RED95657.1"/>
    <property type="molecule type" value="Genomic_DNA"/>
</dbReference>
<evidence type="ECO:0000256" key="3">
    <source>
        <dbReference type="ARBA" id="ARBA00009381"/>
    </source>
</evidence>
<dbReference type="PANTHER" id="PTHR43199">
    <property type="entry name" value="GLUTATHIONE HYDROLASE"/>
    <property type="match status" value="1"/>
</dbReference>
<comment type="catalytic activity">
    <reaction evidence="1 11">
        <text>an S-substituted glutathione + H2O = an S-substituted L-cysteinylglycine + L-glutamate</text>
        <dbReference type="Rhea" id="RHEA:59468"/>
        <dbReference type="ChEBI" id="CHEBI:15377"/>
        <dbReference type="ChEBI" id="CHEBI:29985"/>
        <dbReference type="ChEBI" id="CHEBI:90779"/>
        <dbReference type="ChEBI" id="CHEBI:143103"/>
        <dbReference type="EC" id="3.4.19.13"/>
    </reaction>
</comment>
<dbReference type="PANTHER" id="PTHR43199:SF1">
    <property type="entry name" value="GLUTATHIONE HYDROLASE PROENZYME"/>
    <property type="match status" value="1"/>
</dbReference>
<dbReference type="InterPro" id="IPR029055">
    <property type="entry name" value="Ntn_hydrolases_N"/>
</dbReference>
<dbReference type="PROSITE" id="PS51257">
    <property type="entry name" value="PROKAR_LIPOPROTEIN"/>
    <property type="match status" value="1"/>
</dbReference>
<evidence type="ECO:0000256" key="5">
    <source>
        <dbReference type="ARBA" id="ARBA00022801"/>
    </source>
</evidence>
<keyword evidence="12" id="KW-0732">Signal</keyword>
<proteinExistence type="inferred from homology"/>
<dbReference type="UniPathway" id="UPA00204"/>
<keyword evidence="5 11" id="KW-0378">Hydrolase</keyword>
<keyword evidence="6 11" id="KW-0865">Zymogen</keyword>
<dbReference type="GO" id="GO:0006750">
    <property type="term" value="P:glutathione biosynthetic process"/>
    <property type="evidence" value="ECO:0007669"/>
    <property type="project" value="UniProtKB-KW"/>
</dbReference>
<evidence type="ECO:0000256" key="9">
    <source>
        <dbReference type="PIRSR" id="PIRSR600101-1"/>
    </source>
</evidence>
<evidence type="ECO:0000256" key="12">
    <source>
        <dbReference type="SAM" id="SignalP"/>
    </source>
</evidence>
<dbReference type="GO" id="GO:0036374">
    <property type="term" value="F:glutathione hydrolase activity"/>
    <property type="evidence" value="ECO:0007669"/>
    <property type="project" value="UniProtKB-UniRule"/>
</dbReference>
<evidence type="ECO:0000256" key="7">
    <source>
        <dbReference type="ARBA" id="ARBA00023315"/>
    </source>
</evidence>
<comment type="pathway">
    <text evidence="11">Sulfur metabolism; glutathione metabolism.</text>
</comment>
<dbReference type="InterPro" id="IPR051792">
    <property type="entry name" value="GGT_bact"/>
</dbReference>
<name>A0A3D9L1P7_MARFU</name>